<gene>
    <name evidence="5" type="primary">melR_6</name>
    <name evidence="5" type="ORF">AMURIS_03438</name>
</gene>
<evidence type="ECO:0000313" key="5">
    <source>
        <dbReference type="EMBL" id="SOY30707.1"/>
    </source>
</evidence>
<keyword evidence="6" id="KW-1185">Reference proteome</keyword>
<dbReference type="InterPro" id="IPR018062">
    <property type="entry name" value="HTH_AraC-typ_CS"/>
</dbReference>
<dbReference type="PRINTS" id="PR00032">
    <property type="entry name" value="HTHARAC"/>
</dbReference>
<keyword evidence="2" id="KW-0238">DNA-binding</keyword>
<organism evidence="5 6">
    <name type="scientific">Acetatifactor muris</name>
    <dbReference type="NCBI Taxonomy" id="879566"/>
    <lineage>
        <taxon>Bacteria</taxon>
        <taxon>Bacillati</taxon>
        <taxon>Bacillota</taxon>
        <taxon>Clostridia</taxon>
        <taxon>Lachnospirales</taxon>
        <taxon>Lachnospiraceae</taxon>
        <taxon>Acetatifactor</taxon>
    </lineage>
</organism>
<dbReference type="GO" id="GO:0043565">
    <property type="term" value="F:sequence-specific DNA binding"/>
    <property type="evidence" value="ECO:0007669"/>
    <property type="project" value="InterPro"/>
</dbReference>
<dbReference type="PANTHER" id="PTHR43280:SF28">
    <property type="entry name" value="HTH-TYPE TRANSCRIPTIONAL ACTIVATOR RHAS"/>
    <property type="match status" value="1"/>
</dbReference>
<dbReference type="AlphaFoldDB" id="A0A2K4ZJP6"/>
<dbReference type="PROSITE" id="PS01124">
    <property type="entry name" value="HTH_ARAC_FAMILY_2"/>
    <property type="match status" value="1"/>
</dbReference>
<dbReference type="Gene3D" id="1.10.10.60">
    <property type="entry name" value="Homeodomain-like"/>
    <property type="match status" value="2"/>
</dbReference>
<sequence>MTSSHKSVQMIIDYTERHYQEDISISDLAKHCSINANYASQLFKHEMGITFISFLTGLRIDHALWLLSHTDQTVFAIAAQVGYSDYFYFAKVFKKTMGCTPTAYRKKNNSDREAYHESKPS</sequence>
<dbReference type="Proteomes" id="UP000236311">
    <property type="component" value="Unassembled WGS sequence"/>
</dbReference>
<dbReference type="PROSITE" id="PS00041">
    <property type="entry name" value="HTH_ARAC_FAMILY_1"/>
    <property type="match status" value="1"/>
</dbReference>
<dbReference type="GO" id="GO:0003700">
    <property type="term" value="F:DNA-binding transcription factor activity"/>
    <property type="evidence" value="ECO:0007669"/>
    <property type="project" value="InterPro"/>
</dbReference>
<evidence type="ECO:0000259" key="4">
    <source>
        <dbReference type="PROSITE" id="PS01124"/>
    </source>
</evidence>
<dbReference type="PANTHER" id="PTHR43280">
    <property type="entry name" value="ARAC-FAMILY TRANSCRIPTIONAL REGULATOR"/>
    <property type="match status" value="1"/>
</dbReference>
<proteinExistence type="predicted"/>
<keyword evidence="3" id="KW-0804">Transcription</keyword>
<dbReference type="InterPro" id="IPR009057">
    <property type="entry name" value="Homeodomain-like_sf"/>
</dbReference>
<dbReference type="Pfam" id="PF12833">
    <property type="entry name" value="HTH_18"/>
    <property type="match status" value="1"/>
</dbReference>
<dbReference type="EMBL" id="OFSM01000018">
    <property type="protein sequence ID" value="SOY30707.1"/>
    <property type="molecule type" value="Genomic_DNA"/>
</dbReference>
<name>A0A2K4ZJP6_9FIRM</name>
<dbReference type="SMART" id="SM00342">
    <property type="entry name" value="HTH_ARAC"/>
    <property type="match status" value="1"/>
</dbReference>
<dbReference type="InterPro" id="IPR020449">
    <property type="entry name" value="Tscrpt_reg_AraC-type_HTH"/>
</dbReference>
<dbReference type="OrthoDB" id="9778008at2"/>
<dbReference type="InterPro" id="IPR018060">
    <property type="entry name" value="HTH_AraC"/>
</dbReference>
<dbReference type="SUPFAM" id="SSF46689">
    <property type="entry name" value="Homeodomain-like"/>
    <property type="match status" value="2"/>
</dbReference>
<evidence type="ECO:0000256" key="3">
    <source>
        <dbReference type="ARBA" id="ARBA00023163"/>
    </source>
</evidence>
<keyword evidence="1" id="KW-0805">Transcription regulation</keyword>
<feature type="domain" description="HTH araC/xylS-type" evidence="4">
    <location>
        <begin position="9"/>
        <end position="107"/>
    </location>
</feature>
<evidence type="ECO:0000313" key="6">
    <source>
        <dbReference type="Proteomes" id="UP000236311"/>
    </source>
</evidence>
<evidence type="ECO:0000256" key="1">
    <source>
        <dbReference type="ARBA" id="ARBA00023015"/>
    </source>
</evidence>
<evidence type="ECO:0000256" key="2">
    <source>
        <dbReference type="ARBA" id="ARBA00023125"/>
    </source>
</evidence>
<accession>A0A2K4ZJP6</accession>
<protein>
    <submittedName>
        <fullName evidence="5">Melibiose operon regulatory protein</fullName>
    </submittedName>
</protein>
<reference evidence="5 6" key="1">
    <citation type="submission" date="2018-01" db="EMBL/GenBank/DDBJ databases">
        <authorList>
            <person name="Gaut B.S."/>
            <person name="Morton B.R."/>
            <person name="Clegg M.T."/>
            <person name="Duvall M.R."/>
        </authorList>
    </citation>
    <scope>NUCLEOTIDE SEQUENCE [LARGE SCALE GENOMIC DNA]</scope>
    <source>
        <strain evidence="5">GP69</strain>
    </source>
</reference>